<comment type="caution">
    <text evidence="1">The sequence shown here is derived from an EMBL/GenBank/DDBJ whole genome shotgun (WGS) entry which is preliminary data.</text>
</comment>
<dbReference type="RefSeq" id="WP_184020298.1">
    <property type="nucleotide sequence ID" value="NZ_JACIJC010000005.1"/>
</dbReference>
<dbReference type="InterPro" id="IPR011227">
    <property type="entry name" value="UCP029730"/>
</dbReference>
<evidence type="ECO:0000313" key="2">
    <source>
        <dbReference type="Proteomes" id="UP000549617"/>
    </source>
</evidence>
<accession>A0A7W9AK23</accession>
<proteinExistence type="predicted"/>
<dbReference type="InterPro" id="IPR007709">
    <property type="entry name" value="N-FG_amidohydro"/>
</dbReference>
<dbReference type="PIRSF" id="PIRSF029730">
    <property type="entry name" value="UCP029730"/>
    <property type="match status" value="1"/>
</dbReference>
<dbReference type="AlphaFoldDB" id="A0A7W9AK23"/>
<reference evidence="1 2" key="1">
    <citation type="submission" date="2020-08" db="EMBL/GenBank/DDBJ databases">
        <title>Genomic Encyclopedia of Type Strains, Phase IV (KMG-IV): sequencing the most valuable type-strain genomes for metagenomic binning, comparative biology and taxonomic classification.</title>
        <authorList>
            <person name="Goeker M."/>
        </authorList>
    </citation>
    <scope>NUCLEOTIDE SEQUENCE [LARGE SCALE GENOMIC DNA]</scope>
    <source>
        <strain evidence="1 2">DSM 25079</strain>
    </source>
</reference>
<keyword evidence="1" id="KW-0378">Hydrolase</keyword>
<dbReference type="Gene3D" id="3.40.630.40">
    <property type="entry name" value="Zn-dependent exopeptidases"/>
    <property type="match status" value="1"/>
</dbReference>
<dbReference type="SUPFAM" id="SSF53187">
    <property type="entry name" value="Zn-dependent exopeptidases"/>
    <property type="match status" value="1"/>
</dbReference>
<dbReference type="Pfam" id="PF05013">
    <property type="entry name" value="FGase"/>
    <property type="match status" value="1"/>
</dbReference>
<dbReference type="GO" id="GO:0016787">
    <property type="term" value="F:hydrolase activity"/>
    <property type="evidence" value="ECO:0007669"/>
    <property type="project" value="UniProtKB-KW"/>
</dbReference>
<protein>
    <submittedName>
        <fullName evidence="1">Putative N-formylglutamate amidohydrolase</fullName>
    </submittedName>
</protein>
<sequence length="240" mass="25436">MNPLHIPGDPASGLLIIADHASNVVPAGVDLGVPPAVMGQHMAVDVGTWDLAHRLAEKLDAPAVLATLSRLVVDLNREADAPGVVPLVSDGVEIAGNAALDADERGARIDLYWRPYHAEVARLIAHYSPAMLISLHSFTPQLTTDPHQARPWEIGVLYNRDDRAARLAIPLLGAAGVATGDNLPYSGKILNATMNAHAEAAGLPYLGLEVRQDLISDTAGISRWADIIAHIIGHTRNSLA</sequence>
<gene>
    <name evidence="1" type="ORF">FHS49_003156</name>
</gene>
<keyword evidence="2" id="KW-1185">Reference proteome</keyword>
<dbReference type="EMBL" id="JACIJC010000005">
    <property type="protein sequence ID" value="MBB5687128.1"/>
    <property type="molecule type" value="Genomic_DNA"/>
</dbReference>
<dbReference type="Proteomes" id="UP000549617">
    <property type="component" value="Unassembled WGS sequence"/>
</dbReference>
<name>A0A7W9AK23_9SPHN</name>
<evidence type="ECO:0000313" key="1">
    <source>
        <dbReference type="EMBL" id="MBB5687128.1"/>
    </source>
</evidence>
<organism evidence="1 2">
    <name type="scientific">Sphingobium boeckii</name>
    <dbReference type="NCBI Taxonomy" id="1082345"/>
    <lineage>
        <taxon>Bacteria</taxon>
        <taxon>Pseudomonadati</taxon>
        <taxon>Pseudomonadota</taxon>
        <taxon>Alphaproteobacteria</taxon>
        <taxon>Sphingomonadales</taxon>
        <taxon>Sphingomonadaceae</taxon>
        <taxon>Sphingobium</taxon>
    </lineage>
</organism>